<comment type="similarity">
    <text evidence="2">Belongs to the skp family.</text>
</comment>
<dbReference type="GO" id="GO:0005829">
    <property type="term" value="C:cytosol"/>
    <property type="evidence" value="ECO:0007669"/>
    <property type="project" value="TreeGrafter"/>
</dbReference>
<dbReference type="AlphaFoldDB" id="A0A931NHE2"/>
<dbReference type="EMBL" id="JAEDAK010000007">
    <property type="protein sequence ID" value="MBH9577653.1"/>
    <property type="molecule type" value="Genomic_DNA"/>
</dbReference>
<dbReference type="GO" id="GO:0051082">
    <property type="term" value="F:unfolded protein binding"/>
    <property type="evidence" value="ECO:0007669"/>
    <property type="project" value="InterPro"/>
</dbReference>
<protein>
    <submittedName>
        <fullName evidence="4">OmpH family outer membrane protein</fullName>
    </submittedName>
</protein>
<keyword evidence="5" id="KW-1185">Reference proteome</keyword>
<feature type="chain" id="PRO_5037458301" evidence="3">
    <location>
        <begin position="25"/>
        <end position="169"/>
    </location>
</feature>
<keyword evidence="1 3" id="KW-0732">Signal</keyword>
<evidence type="ECO:0000313" key="4">
    <source>
        <dbReference type="EMBL" id="MBH9577653.1"/>
    </source>
</evidence>
<accession>A0A931NHE2</accession>
<proteinExistence type="inferred from homology"/>
<dbReference type="InterPro" id="IPR024930">
    <property type="entry name" value="Skp_dom_sf"/>
</dbReference>
<evidence type="ECO:0000256" key="1">
    <source>
        <dbReference type="ARBA" id="ARBA00022729"/>
    </source>
</evidence>
<feature type="signal peptide" evidence="3">
    <location>
        <begin position="1"/>
        <end position="24"/>
    </location>
</feature>
<dbReference type="Gene3D" id="3.30.910.20">
    <property type="entry name" value="Skp domain"/>
    <property type="match status" value="1"/>
</dbReference>
<organism evidence="4 5">
    <name type="scientific">Inhella proteolytica</name>
    <dbReference type="NCBI Taxonomy" id="2795029"/>
    <lineage>
        <taxon>Bacteria</taxon>
        <taxon>Pseudomonadati</taxon>
        <taxon>Pseudomonadota</taxon>
        <taxon>Betaproteobacteria</taxon>
        <taxon>Burkholderiales</taxon>
        <taxon>Sphaerotilaceae</taxon>
        <taxon>Inhella</taxon>
    </lineage>
</organism>
<comment type="caution">
    <text evidence="4">The sequence shown here is derived from an EMBL/GenBank/DDBJ whole genome shotgun (WGS) entry which is preliminary data.</text>
</comment>
<evidence type="ECO:0000256" key="2">
    <source>
        <dbReference type="PIRNR" id="PIRNR002094"/>
    </source>
</evidence>
<gene>
    <name evidence="4" type="ORF">I7X39_12150</name>
</gene>
<sequence>MIAMSLRALTLAALAALPLSSVSAQELKIGFVNSERVVRESNLAKAAQAKLEAEFGKREKELKDAAAKLQAAGEKFEKDQALLTEAEKGRRQRELIESDRDLQRKRREFQEDAQQRRNEELQVVVERANRVIKQIFEQEKFDLIVQDAIHASARIDITKRVIDALNAQK</sequence>
<evidence type="ECO:0000313" key="5">
    <source>
        <dbReference type="Proteomes" id="UP000613266"/>
    </source>
</evidence>
<dbReference type="GO" id="GO:0050821">
    <property type="term" value="P:protein stabilization"/>
    <property type="evidence" value="ECO:0007669"/>
    <property type="project" value="TreeGrafter"/>
</dbReference>
<dbReference type="Pfam" id="PF03938">
    <property type="entry name" value="OmpH"/>
    <property type="match status" value="1"/>
</dbReference>
<dbReference type="PIRSF" id="PIRSF002094">
    <property type="entry name" value="OMP26_Skp"/>
    <property type="match status" value="1"/>
</dbReference>
<dbReference type="SMART" id="SM00935">
    <property type="entry name" value="OmpH"/>
    <property type="match status" value="1"/>
</dbReference>
<evidence type="ECO:0000256" key="3">
    <source>
        <dbReference type="SAM" id="SignalP"/>
    </source>
</evidence>
<reference evidence="4" key="1">
    <citation type="submission" date="2020-12" db="EMBL/GenBank/DDBJ databases">
        <title>The genome sequence of Inhella sp. 1Y17.</title>
        <authorList>
            <person name="Liu Y."/>
        </authorList>
    </citation>
    <scope>NUCLEOTIDE SEQUENCE</scope>
    <source>
        <strain evidence="4">1Y17</strain>
    </source>
</reference>
<name>A0A931NHE2_9BURK</name>
<dbReference type="InterPro" id="IPR005632">
    <property type="entry name" value="Chaperone_Skp"/>
</dbReference>
<dbReference type="PANTHER" id="PTHR35089:SF1">
    <property type="entry name" value="CHAPERONE PROTEIN SKP"/>
    <property type="match status" value="1"/>
</dbReference>
<dbReference type="Proteomes" id="UP000613266">
    <property type="component" value="Unassembled WGS sequence"/>
</dbReference>
<dbReference type="PANTHER" id="PTHR35089">
    <property type="entry name" value="CHAPERONE PROTEIN SKP"/>
    <property type="match status" value="1"/>
</dbReference>
<dbReference type="SUPFAM" id="SSF111384">
    <property type="entry name" value="OmpH-like"/>
    <property type="match status" value="1"/>
</dbReference>